<dbReference type="Proteomes" id="UP000287033">
    <property type="component" value="Unassembled WGS sequence"/>
</dbReference>
<feature type="region of interest" description="Disordered" evidence="1">
    <location>
        <begin position="1"/>
        <end position="70"/>
    </location>
</feature>
<dbReference type="EMBL" id="BEZZ01207158">
    <property type="protein sequence ID" value="GCC47155.1"/>
    <property type="molecule type" value="Genomic_DNA"/>
</dbReference>
<name>A0A401TWX4_CHIPU</name>
<accession>A0A401TWX4</accession>
<evidence type="ECO:0000313" key="3">
    <source>
        <dbReference type="Proteomes" id="UP000287033"/>
    </source>
</evidence>
<proteinExistence type="predicted"/>
<evidence type="ECO:0000313" key="2">
    <source>
        <dbReference type="EMBL" id="GCC47155.1"/>
    </source>
</evidence>
<organism evidence="2 3">
    <name type="scientific">Chiloscyllium punctatum</name>
    <name type="common">Brownbanded bambooshark</name>
    <name type="synonym">Hemiscyllium punctatum</name>
    <dbReference type="NCBI Taxonomy" id="137246"/>
    <lineage>
        <taxon>Eukaryota</taxon>
        <taxon>Metazoa</taxon>
        <taxon>Chordata</taxon>
        <taxon>Craniata</taxon>
        <taxon>Vertebrata</taxon>
        <taxon>Chondrichthyes</taxon>
        <taxon>Elasmobranchii</taxon>
        <taxon>Galeomorphii</taxon>
        <taxon>Galeoidea</taxon>
        <taxon>Orectolobiformes</taxon>
        <taxon>Hemiscylliidae</taxon>
        <taxon>Chiloscyllium</taxon>
    </lineage>
</organism>
<evidence type="ECO:0000256" key="1">
    <source>
        <dbReference type="SAM" id="MobiDB-lite"/>
    </source>
</evidence>
<gene>
    <name evidence="2" type="ORF">chiPu_0031326</name>
</gene>
<feature type="compositionally biased region" description="Polar residues" evidence="1">
    <location>
        <begin position="7"/>
        <end position="16"/>
    </location>
</feature>
<keyword evidence="3" id="KW-1185">Reference proteome</keyword>
<dbReference type="AlphaFoldDB" id="A0A401TWX4"/>
<protein>
    <submittedName>
        <fullName evidence="2">Uncharacterized protein</fullName>
    </submittedName>
</protein>
<reference evidence="2 3" key="1">
    <citation type="journal article" date="2018" name="Nat. Ecol. Evol.">
        <title>Shark genomes provide insights into elasmobranch evolution and the origin of vertebrates.</title>
        <authorList>
            <person name="Hara Y"/>
            <person name="Yamaguchi K"/>
            <person name="Onimaru K"/>
            <person name="Kadota M"/>
            <person name="Koyanagi M"/>
            <person name="Keeley SD"/>
            <person name="Tatsumi K"/>
            <person name="Tanaka K"/>
            <person name="Motone F"/>
            <person name="Kageyama Y"/>
            <person name="Nozu R"/>
            <person name="Adachi N"/>
            <person name="Nishimura O"/>
            <person name="Nakagawa R"/>
            <person name="Tanegashima C"/>
            <person name="Kiyatake I"/>
            <person name="Matsumoto R"/>
            <person name="Murakumo K"/>
            <person name="Nishida K"/>
            <person name="Terakita A"/>
            <person name="Kuratani S"/>
            <person name="Sato K"/>
            <person name="Hyodo S Kuraku.S."/>
        </authorList>
    </citation>
    <scope>NUCLEOTIDE SEQUENCE [LARGE SCALE GENOMIC DNA]</scope>
</reference>
<comment type="caution">
    <text evidence="2">The sequence shown here is derived from an EMBL/GenBank/DDBJ whole genome shotgun (WGS) entry which is preliminary data.</text>
</comment>
<sequence length="182" mass="19713">MQEPSAYLTTPRSSDTGRSSSGARRLGRMKSSKNPTDRAGRACRRGRGQRQGSWRGFSAPDWSGTRGPNACLSPASRIDKLGSNCEGLECDSPRSDRPDRAACRACPAQRAFAGYFSSNRRKLSGDRRAGRLAQHFAPDRITVVAGLGPQRDVGSRAARPDLCAAYLGRAAADRTRAAFLRR</sequence>
<feature type="non-terminal residue" evidence="2">
    <location>
        <position position="182"/>
    </location>
</feature>